<feature type="binding site" evidence="6">
    <location>
        <begin position="27"/>
        <end position="32"/>
    </location>
    <ligand>
        <name>ATP</name>
        <dbReference type="ChEBI" id="CHEBI:30616"/>
    </ligand>
</feature>
<name>A0ABY8CY71_9HYPH</name>
<dbReference type="Pfam" id="PF01171">
    <property type="entry name" value="ATP_bind_3"/>
    <property type="match status" value="1"/>
</dbReference>
<dbReference type="RefSeq" id="WP_280734427.1">
    <property type="nucleotide sequence ID" value="NZ_CP120368.1"/>
</dbReference>
<evidence type="ECO:0000256" key="1">
    <source>
        <dbReference type="ARBA" id="ARBA00022598"/>
    </source>
</evidence>
<comment type="subcellular location">
    <subcellularLocation>
        <location evidence="6">Cytoplasm</location>
    </subcellularLocation>
</comment>
<gene>
    <name evidence="6 8" type="primary">tilS</name>
    <name evidence="8" type="ORF">PYH38_002381</name>
</gene>
<keyword evidence="6" id="KW-0963">Cytoplasm</keyword>
<comment type="domain">
    <text evidence="6">The N-terminal region contains the highly conserved SGGXDS motif, predicted to be a P-loop motif involved in ATP binding.</text>
</comment>
<comment type="similarity">
    <text evidence="6">Belongs to the tRNA(Ile)-lysidine synthase family.</text>
</comment>
<dbReference type="InterPro" id="IPR012795">
    <property type="entry name" value="tRNA_Ile_lys_synt_N"/>
</dbReference>
<evidence type="ECO:0000256" key="4">
    <source>
        <dbReference type="ARBA" id="ARBA00022840"/>
    </source>
</evidence>
<comment type="function">
    <text evidence="6">Ligates lysine onto the cytidine present at position 34 of the AUA codon-specific tRNA(Ile) that contains the anticodon CAU, in an ATP-dependent manner. Cytidine is converted to lysidine, thus changing the amino acid specificity of the tRNA from methionine to isoleucine.</text>
</comment>
<sequence length="448" mass="48508">MPDAVIETAKRFLKFFVKPCRILVAVSGGSDSKGLLLALHSVIESEGQSGFSLAACTVDHALRPDSAKEAEDVAAFCAQLGIAHSIRRWHGDKPLTGIQAAAREKRYELLAEAAAELGADCIATGHTRDDQRETIAMRGTRDTGEGQGAAGMADMVLFERRIWVLRPFLHLSRAEIRSFLQARGVGWLDDPSNANPQFERVRVRARLAVSDQAPVLPGSGLQRAASSARAAALIGRHIQVHRALVAEVAATQAGKMDDRDWRRALLSVAAVLGGREHLPARATIERLSAFLKTGEPGRMTAARVVFDRRRSGLYLYREPRDLPVLAIARGGHALWDGRFNVTSEGPALTVTPEMRGALCEQRLIDAGVPKGVAKRASQVAPRVRPAESLGPHSIGPDSIPAKVECRIALYDTFLPGFDRIMADAVAALFGRDRYPAPPVHDVLTEMEG</sequence>
<reference evidence="8 9" key="1">
    <citation type="submission" date="2023-03" db="EMBL/GenBank/DDBJ databases">
        <authorList>
            <person name="Kaur S."/>
            <person name="Espinosa-Saiz D."/>
            <person name="Velazquez E."/>
            <person name="Menendez E."/>
            <person name="diCenzo G.C."/>
        </authorList>
    </citation>
    <scope>NUCLEOTIDE SEQUENCE [LARGE SCALE GENOMIC DNA]</scope>
    <source>
        <strain evidence="8 9">LMG 27395</strain>
    </source>
</reference>
<keyword evidence="1 6" id="KW-0436">Ligase</keyword>
<protein>
    <recommendedName>
        <fullName evidence="6">tRNA(Ile)-lysidine synthase</fullName>
        <ecNumber evidence="6">6.3.4.19</ecNumber>
    </recommendedName>
    <alternativeName>
        <fullName evidence="6">tRNA(Ile)-2-lysyl-cytidine synthase</fullName>
    </alternativeName>
    <alternativeName>
        <fullName evidence="6">tRNA(Ile)-lysidine synthetase</fullName>
    </alternativeName>
</protein>
<dbReference type="NCBIfam" id="TIGR02432">
    <property type="entry name" value="lysidine_TilS_N"/>
    <property type="match status" value="1"/>
</dbReference>
<keyword evidence="4 6" id="KW-0067">ATP-binding</keyword>
<dbReference type="CDD" id="cd01992">
    <property type="entry name" value="TilS_N"/>
    <property type="match status" value="1"/>
</dbReference>
<dbReference type="InterPro" id="IPR011063">
    <property type="entry name" value="TilS/TtcA_N"/>
</dbReference>
<feature type="domain" description="tRNA(Ile)-lysidine/2-thiocytidine synthase N-terminal" evidence="7">
    <location>
        <begin position="22"/>
        <end position="205"/>
    </location>
</feature>
<evidence type="ECO:0000256" key="2">
    <source>
        <dbReference type="ARBA" id="ARBA00022694"/>
    </source>
</evidence>
<dbReference type="EC" id="6.3.4.19" evidence="6"/>
<dbReference type="HAMAP" id="MF_01161">
    <property type="entry name" value="tRNA_Ile_lys_synt"/>
    <property type="match status" value="1"/>
</dbReference>
<keyword evidence="9" id="KW-1185">Reference proteome</keyword>
<evidence type="ECO:0000256" key="5">
    <source>
        <dbReference type="ARBA" id="ARBA00048539"/>
    </source>
</evidence>
<accession>A0ABY8CY71</accession>
<dbReference type="Gene3D" id="3.40.50.620">
    <property type="entry name" value="HUPs"/>
    <property type="match status" value="1"/>
</dbReference>
<dbReference type="PANTHER" id="PTHR43033:SF1">
    <property type="entry name" value="TRNA(ILE)-LYSIDINE SYNTHASE-RELATED"/>
    <property type="match status" value="1"/>
</dbReference>
<keyword evidence="2 6" id="KW-0819">tRNA processing</keyword>
<dbReference type="GO" id="GO:0032267">
    <property type="term" value="F:tRNA(Ile)-lysidine synthase activity"/>
    <property type="evidence" value="ECO:0007669"/>
    <property type="project" value="UniProtKB-EC"/>
</dbReference>
<keyword evidence="3 6" id="KW-0547">Nucleotide-binding</keyword>
<evidence type="ECO:0000256" key="3">
    <source>
        <dbReference type="ARBA" id="ARBA00022741"/>
    </source>
</evidence>
<evidence type="ECO:0000313" key="9">
    <source>
        <dbReference type="Proteomes" id="UP001235547"/>
    </source>
</evidence>
<dbReference type="SUPFAM" id="SSF52402">
    <property type="entry name" value="Adenine nucleotide alpha hydrolases-like"/>
    <property type="match status" value="1"/>
</dbReference>
<dbReference type="InterPro" id="IPR012094">
    <property type="entry name" value="tRNA_Ile_lys_synt"/>
</dbReference>
<dbReference type="InterPro" id="IPR014729">
    <property type="entry name" value="Rossmann-like_a/b/a_fold"/>
</dbReference>
<proteinExistence type="inferred from homology"/>
<evidence type="ECO:0000256" key="6">
    <source>
        <dbReference type="HAMAP-Rule" id="MF_01161"/>
    </source>
</evidence>
<organism evidence="8 9">
    <name type="scientific">Sinorhizobium numidicum</name>
    <dbReference type="NCBI Taxonomy" id="680248"/>
    <lineage>
        <taxon>Bacteria</taxon>
        <taxon>Pseudomonadati</taxon>
        <taxon>Pseudomonadota</taxon>
        <taxon>Alphaproteobacteria</taxon>
        <taxon>Hyphomicrobiales</taxon>
        <taxon>Rhizobiaceae</taxon>
        <taxon>Sinorhizobium/Ensifer group</taxon>
        <taxon>Sinorhizobium</taxon>
    </lineage>
</organism>
<evidence type="ECO:0000259" key="7">
    <source>
        <dbReference type="Pfam" id="PF01171"/>
    </source>
</evidence>
<evidence type="ECO:0000313" key="8">
    <source>
        <dbReference type="EMBL" id="WEX83594.1"/>
    </source>
</evidence>
<comment type="catalytic activity">
    <reaction evidence="5 6">
        <text>cytidine(34) in tRNA(Ile2) + L-lysine + ATP = lysidine(34) in tRNA(Ile2) + AMP + diphosphate + H(+)</text>
        <dbReference type="Rhea" id="RHEA:43744"/>
        <dbReference type="Rhea" id="RHEA-COMP:10625"/>
        <dbReference type="Rhea" id="RHEA-COMP:10670"/>
        <dbReference type="ChEBI" id="CHEBI:15378"/>
        <dbReference type="ChEBI" id="CHEBI:30616"/>
        <dbReference type="ChEBI" id="CHEBI:32551"/>
        <dbReference type="ChEBI" id="CHEBI:33019"/>
        <dbReference type="ChEBI" id="CHEBI:82748"/>
        <dbReference type="ChEBI" id="CHEBI:83665"/>
        <dbReference type="ChEBI" id="CHEBI:456215"/>
        <dbReference type="EC" id="6.3.4.19"/>
    </reaction>
</comment>
<dbReference type="Proteomes" id="UP001235547">
    <property type="component" value="Chromosome 1"/>
</dbReference>
<dbReference type="EMBL" id="CP120371">
    <property type="protein sequence ID" value="WEX83594.1"/>
    <property type="molecule type" value="Genomic_DNA"/>
</dbReference>
<dbReference type="PANTHER" id="PTHR43033">
    <property type="entry name" value="TRNA(ILE)-LYSIDINE SYNTHASE-RELATED"/>
    <property type="match status" value="1"/>
</dbReference>